<reference evidence="1 2" key="1">
    <citation type="submission" date="2019-01" db="EMBL/GenBank/DDBJ databases">
        <title>Pseudoxanthomonas composti sp. nov., isolated from compost.</title>
        <authorList>
            <person name="Yang G."/>
        </authorList>
    </citation>
    <scope>NUCLEOTIDE SEQUENCE [LARGE SCALE GENOMIC DNA]</scope>
    <source>
        <strain evidence="1 2">GSS15</strain>
    </source>
</reference>
<dbReference type="RefSeq" id="WP_129470560.1">
    <property type="nucleotide sequence ID" value="NZ_SAWZ01000003.1"/>
</dbReference>
<gene>
    <name evidence="1" type="ORF">EPA99_07345</name>
</gene>
<dbReference type="EMBL" id="SAWZ01000003">
    <property type="protein sequence ID" value="RXR06453.1"/>
    <property type="molecule type" value="Genomic_DNA"/>
</dbReference>
<proteinExistence type="predicted"/>
<organism evidence="1 2">
    <name type="scientific">Pseudoxanthomonas composti</name>
    <dbReference type="NCBI Taxonomy" id="2137479"/>
    <lineage>
        <taxon>Bacteria</taxon>
        <taxon>Pseudomonadati</taxon>
        <taxon>Pseudomonadota</taxon>
        <taxon>Gammaproteobacteria</taxon>
        <taxon>Lysobacterales</taxon>
        <taxon>Lysobacteraceae</taxon>
        <taxon>Pseudoxanthomonas</taxon>
    </lineage>
</organism>
<dbReference type="PROSITE" id="PS51257">
    <property type="entry name" value="PROKAR_LIPOPROTEIN"/>
    <property type="match status" value="1"/>
</dbReference>
<dbReference type="Proteomes" id="UP000289784">
    <property type="component" value="Unassembled WGS sequence"/>
</dbReference>
<name>A0A4Q1JW01_9GAMM</name>
<accession>A0A4Q1JW01</accession>
<comment type="caution">
    <text evidence="1">The sequence shown here is derived from an EMBL/GenBank/DDBJ whole genome shotgun (WGS) entry which is preliminary data.</text>
</comment>
<keyword evidence="2" id="KW-1185">Reference proteome</keyword>
<dbReference type="AlphaFoldDB" id="A0A4Q1JW01"/>
<dbReference type="OrthoDB" id="5988604at2"/>
<evidence type="ECO:0000313" key="2">
    <source>
        <dbReference type="Proteomes" id="UP000289784"/>
    </source>
</evidence>
<sequence length="229" mass="22953">MKTSISLLALAIALCGCQSREPEAAATATVPPTCSTDADCASGQRCDQGYCGVPATPPTPATGTDGRASEPAYQGAQDIANDGGIPGVPGCKPGDGRRGIPVWAPRVQGLQVDAAPPAEAGQIVYLRLDVTDASLECRDAETARFTLGGQAATGAGADAAAVAVRGNTQQIGQVCRYSGLYRNETTNGASSKDAAAAAGAQASFVAVEPADVVSTNQYCLTSPPPADTP</sequence>
<protein>
    <submittedName>
        <fullName evidence="1">Uncharacterized protein</fullName>
    </submittedName>
</protein>
<evidence type="ECO:0000313" key="1">
    <source>
        <dbReference type="EMBL" id="RXR06453.1"/>
    </source>
</evidence>